<evidence type="ECO:0000256" key="1">
    <source>
        <dbReference type="ARBA" id="ARBA00004141"/>
    </source>
</evidence>
<dbReference type="Proteomes" id="UP001303601">
    <property type="component" value="Chromosome"/>
</dbReference>
<feature type="transmembrane region" description="Helical" evidence="5">
    <location>
        <begin position="6"/>
        <end position="25"/>
    </location>
</feature>
<dbReference type="Pfam" id="PF04193">
    <property type="entry name" value="PQ-loop"/>
    <property type="match status" value="2"/>
</dbReference>
<dbReference type="EMBL" id="CP137845">
    <property type="protein sequence ID" value="WPB54200.1"/>
    <property type="molecule type" value="Genomic_DNA"/>
</dbReference>
<keyword evidence="7" id="KW-1185">Reference proteome</keyword>
<feature type="transmembrane region" description="Helical" evidence="5">
    <location>
        <begin position="63"/>
        <end position="86"/>
    </location>
</feature>
<dbReference type="PANTHER" id="PTHR16201">
    <property type="entry name" value="SEVEN TRANSMEMBRANE PROTEIN 1-RELATED"/>
    <property type="match status" value="1"/>
</dbReference>
<keyword evidence="4 5" id="KW-0472">Membrane</keyword>
<evidence type="ECO:0000256" key="4">
    <source>
        <dbReference type="ARBA" id="ARBA00023136"/>
    </source>
</evidence>
<keyword evidence="3 5" id="KW-1133">Transmembrane helix</keyword>
<dbReference type="InterPro" id="IPR051415">
    <property type="entry name" value="LAAT-1"/>
</dbReference>
<organism evidence="6 7">
    <name type="scientific">Metamycoplasma equirhinis</name>
    <dbReference type="NCBI Taxonomy" id="92402"/>
    <lineage>
        <taxon>Bacteria</taxon>
        <taxon>Bacillati</taxon>
        <taxon>Mycoplasmatota</taxon>
        <taxon>Mycoplasmoidales</taxon>
        <taxon>Metamycoplasmataceae</taxon>
        <taxon>Metamycoplasma</taxon>
    </lineage>
</organism>
<name>A0ABZ0PBB9_9BACT</name>
<dbReference type="RefSeq" id="WP_140031652.1">
    <property type="nucleotide sequence ID" value="NZ_CP137845.1"/>
</dbReference>
<accession>A0ABZ0PBB9</accession>
<feature type="transmembrane region" description="Helical" evidence="5">
    <location>
        <begin position="37"/>
        <end position="57"/>
    </location>
</feature>
<evidence type="ECO:0000256" key="2">
    <source>
        <dbReference type="ARBA" id="ARBA00022692"/>
    </source>
</evidence>
<feature type="transmembrane region" description="Helical" evidence="5">
    <location>
        <begin position="219"/>
        <end position="239"/>
    </location>
</feature>
<feature type="transmembrane region" description="Helical" evidence="5">
    <location>
        <begin position="147"/>
        <end position="167"/>
    </location>
</feature>
<feature type="transmembrane region" description="Helical" evidence="5">
    <location>
        <begin position="179"/>
        <end position="197"/>
    </location>
</feature>
<proteinExistence type="predicted"/>
<comment type="subcellular location">
    <subcellularLocation>
        <location evidence="1">Membrane</location>
        <topology evidence="1">Multi-pass membrane protein</topology>
    </subcellularLocation>
</comment>
<dbReference type="GeneID" id="94493526"/>
<evidence type="ECO:0000256" key="3">
    <source>
        <dbReference type="ARBA" id="ARBA00022989"/>
    </source>
</evidence>
<reference evidence="6" key="1">
    <citation type="submission" date="2023-11" db="EMBL/GenBank/DDBJ databases">
        <title>Completed genome sequence of Mycoplasma equirhinis type strain M432/72.</title>
        <authorList>
            <person name="Spergser J."/>
        </authorList>
    </citation>
    <scope>NUCLEOTIDE SEQUENCE [LARGE SCALE GENOMIC DNA]</scope>
    <source>
        <strain evidence="6">M432/72</strain>
    </source>
</reference>
<protein>
    <submittedName>
        <fullName evidence="6">PQ-loop domain-containing transporter</fullName>
    </submittedName>
</protein>
<dbReference type="Gene3D" id="1.20.1280.290">
    <property type="match status" value="2"/>
</dbReference>
<dbReference type="InterPro" id="IPR006603">
    <property type="entry name" value="PQ-loop_rpt"/>
</dbReference>
<evidence type="ECO:0000256" key="5">
    <source>
        <dbReference type="SAM" id="Phobius"/>
    </source>
</evidence>
<keyword evidence="2 5" id="KW-0812">Transmembrane</keyword>
<gene>
    <name evidence="6" type="ORF">R9B83_01405</name>
</gene>
<evidence type="ECO:0000313" key="6">
    <source>
        <dbReference type="EMBL" id="WPB54200.1"/>
    </source>
</evidence>
<feature type="transmembrane region" description="Helical" evidence="5">
    <location>
        <begin position="98"/>
        <end position="118"/>
    </location>
</feature>
<sequence>MNIAIETLGILGALATIGLGIPQLIQQLKTKKTGKVNFASFWIFYIGIVFWVIYGMFAGPSYWQVFVANIVCTLIYSATMYYLYYFLDQKTKKQMMQVIIGITIISFVCLVLLILFSLNMNQFIKAGMPKNKHDYIIPILPEAHRGIIAAIAPSLTTLAFLPQLIINLKNKDFKGVSQWMPFLFMINNLLWIAYFILKPINHDPSVSIKDAWIEVTPALAWQFISLTVYFIQFTTITVYNAKQKKIDSQPTNESASHPNIA</sequence>
<evidence type="ECO:0000313" key="7">
    <source>
        <dbReference type="Proteomes" id="UP001303601"/>
    </source>
</evidence>